<gene>
    <name evidence="3" type="ORF">CORT_0A11890</name>
</gene>
<evidence type="ECO:0000313" key="4">
    <source>
        <dbReference type="Proteomes" id="UP000005018"/>
    </source>
</evidence>
<dbReference type="KEGG" id="cot:CORT_0A11890"/>
<keyword evidence="4" id="KW-1185">Reference proteome</keyword>
<feature type="compositionally biased region" description="Polar residues" evidence="2">
    <location>
        <begin position="243"/>
        <end position="265"/>
    </location>
</feature>
<reference evidence="3 4" key="1">
    <citation type="journal article" date="2012" name="PLoS ONE">
        <title>Sequence and analysis of the genome of the pathogenic yeast Candida orthopsilosis.</title>
        <authorList>
            <person name="Riccombeni A."/>
            <person name="Vidanes G."/>
            <person name="Proux-Wera E."/>
            <person name="Wolfe K.H."/>
            <person name="Butler G."/>
        </authorList>
    </citation>
    <scope>NUCLEOTIDE SEQUENCE [LARGE SCALE GENOMIC DNA]</scope>
    <source>
        <strain evidence="3 4">Co 90-125</strain>
    </source>
</reference>
<dbReference type="Proteomes" id="UP000005018">
    <property type="component" value="Chromosome 1"/>
</dbReference>
<dbReference type="OrthoDB" id="3996692at2759"/>
<dbReference type="RefSeq" id="XP_003867012.1">
    <property type="nucleotide sequence ID" value="XM_003866964.1"/>
</dbReference>
<feature type="region of interest" description="Disordered" evidence="2">
    <location>
        <begin position="459"/>
        <end position="483"/>
    </location>
</feature>
<organism evidence="3 4">
    <name type="scientific">Candida orthopsilosis (strain 90-125)</name>
    <name type="common">Yeast</name>
    <dbReference type="NCBI Taxonomy" id="1136231"/>
    <lineage>
        <taxon>Eukaryota</taxon>
        <taxon>Fungi</taxon>
        <taxon>Dikarya</taxon>
        <taxon>Ascomycota</taxon>
        <taxon>Saccharomycotina</taxon>
        <taxon>Pichiomycetes</taxon>
        <taxon>Debaryomycetaceae</taxon>
        <taxon>Candida/Lodderomyces clade</taxon>
        <taxon>Candida</taxon>
    </lineage>
</organism>
<keyword evidence="1" id="KW-0175">Coiled coil</keyword>
<feature type="region of interest" description="Disordered" evidence="2">
    <location>
        <begin position="1"/>
        <end position="26"/>
    </location>
</feature>
<accession>H8WYU2</accession>
<proteinExistence type="predicted"/>
<feature type="region of interest" description="Disordered" evidence="2">
    <location>
        <begin position="404"/>
        <end position="424"/>
    </location>
</feature>
<dbReference type="HOGENOM" id="CLU_035743_0_0_1"/>
<feature type="coiled-coil region" evidence="1">
    <location>
        <begin position="518"/>
        <end position="545"/>
    </location>
</feature>
<feature type="compositionally biased region" description="Low complexity" evidence="2">
    <location>
        <begin position="408"/>
        <end position="423"/>
    </location>
</feature>
<dbReference type="EMBL" id="HE681719">
    <property type="protein sequence ID" value="CCG21574.1"/>
    <property type="molecule type" value="Genomic_DNA"/>
</dbReference>
<dbReference type="GeneID" id="14537240"/>
<evidence type="ECO:0000256" key="1">
    <source>
        <dbReference type="SAM" id="Coils"/>
    </source>
</evidence>
<feature type="region of interest" description="Disordered" evidence="2">
    <location>
        <begin position="239"/>
        <end position="269"/>
    </location>
</feature>
<protein>
    <submittedName>
        <fullName evidence="3">Uncharacterized protein</fullName>
    </submittedName>
</protein>
<name>H8WYU2_CANO9</name>
<dbReference type="eggNOG" id="ENOG502QTTD">
    <property type="taxonomic scope" value="Eukaryota"/>
</dbReference>
<dbReference type="AlphaFoldDB" id="H8WYU2"/>
<feature type="compositionally biased region" description="Low complexity" evidence="2">
    <location>
        <begin position="466"/>
        <end position="476"/>
    </location>
</feature>
<sequence>MIDTQVFNHESPFKQTHNDSANSYNLTNTTPDLVKFQLQEQYRSSLNVATEANAHDLPSSSQNAYPFQDPFNHHLQASSVLYPSLINIPSLSSTPTSTDDDEADNISIDAFLQSSKPNYMNLKVLIENAAFDSTQLAKESILPLNEVQKLKHIVEEKVELQQYLLSKIALSQQFINEVVYKEDVESETLLRVIKTVSSLQSQLISNNKELDDARQKVNNHNLSCMLLGYIEDVKRSRFEDEGPNTQSYSEDQAGKPSSSVTSSPAKQHRTSPKLYESLSAYIANIAAQRNVTLAPPPTDDVVEIKINWLQECIDAILLKPVASQSTDDTSLIGNNSMLEKSFTTLSSSDVNKTLSEYKTALTDLKFSYQYLAKEYELSRISSSKLIQDYRKKIDKLEKDRGIADSESCRSSMSGSMSPSYSTSIDNKNKEITKLRKELNLLKVDNIGVSKRSSAATSLKYNSGDFSSTTTGKNSGTSDEDDVTSQISSIASRGGTTSASGVSNSILRSEFKKIVSEMQDFYEQELAEERMLRKRLEDNFDRFKNEHARG</sequence>
<evidence type="ECO:0000256" key="2">
    <source>
        <dbReference type="SAM" id="MobiDB-lite"/>
    </source>
</evidence>
<evidence type="ECO:0000313" key="3">
    <source>
        <dbReference type="EMBL" id="CCG21574.1"/>
    </source>
</evidence>